<evidence type="ECO:0000256" key="1">
    <source>
        <dbReference type="ARBA" id="ARBA00008791"/>
    </source>
</evidence>
<proteinExistence type="inferred from homology"/>
<evidence type="ECO:0000313" key="3">
    <source>
        <dbReference type="EMBL" id="RPE12809.1"/>
    </source>
</evidence>
<accession>A0A3N4Q0U4</accession>
<evidence type="ECO:0000313" key="4">
    <source>
        <dbReference type="Proteomes" id="UP000278351"/>
    </source>
</evidence>
<dbReference type="EMBL" id="RPDH01000001">
    <property type="protein sequence ID" value="RPE12809.1"/>
    <property type="molecule type" value="Genomic_DNA"/>
</dbReference>
<reference evidence="3 4" key="1">
    <citation type="submission" date="2018-11" db="EMBL/GenBank/DDBJ databases">
        <title>Chitinophaga lutea sp.nov., isolate from arsenic contaminated soil.</title>
        <authorList>
            <person name="Zong Y."/>
        </authorList>
    </citation>
    <scope>NUCLEOTIDE SEQUENCE [LARGE SCALE GENOMIC DNA]</scope>
    <source>
        <strain evidence="3 4">ZY74</strain>
    </source>
</reference>
<dbReference type="SUPFAM" id="SSF52402">
    <property type="entry name" value="Adenine nucleotide alpha hydrolases-like"/>
    <property type="match status" value="2"/>
</dbReference>
<comment type="caution">
    <text evidence="3">The sequence shown here is derived from an EMBL/GenBank/DDBJ whole genome shotgun (WGS) entry which is preliminary data.</text>
</comment>
<dbReference type="Pfam" id="PF00582">
    <property type="entry name" value="Usp"/>
    <property type="match status" value="2"/>
</dbReference>
<protein>
    <submittedName>
        <fullName evidence="3">Universal stress protein</fullName>
    </submittedName>
</protein>
<evidence type="ECO:0000259" key="2">
    <source>
        <dbReference type="Pfam" id="PF00582"/>
    </source>
</evidence>
<feature type="domain" description="UspA" evidence="2">
    <location>
        <begin position="18"/>
        <end position="157"/>
    </location>
</feature>
<dbReference type="PANTHER" id="PTHR46268">
    <property type="entry name" value="STRESS RESPONSE PROTEIN NHAX"/>
    <property type="match status" value="1"/>
</dbReference>
<dbReference type="PRINTS" id="PR01438">
    <property type="entry name" value="UNVRSLSTRESS"/>
</dbReference>
<dbReference type="InterPro" id="IPR006016">
    <property type="entry name" value="UspA"/>
</dbReference>
<comment type="similarity">
    <text evidence="1">Belongs to the universal stress protein A family.</text>
</comment>
<organism evidence="3 4">
    <name type="scientific">Chitinophaga lutea</name>
    <dbReference type="NCBI Taxonomy" id="2488634"/>
    <lineage>
        <taxon>Bacteria</taxon>
        <taxon>Pseudomonadati</taxon>
        <taxon>Bacteroidota</taxon>
        <taxon>Chitinophagia</taxon>
        <taxon>Chitinophagales</taxon>
        <taxon>Chitinophagaceae</taxon>
        <taxon>Chitinophaga</taxon>
    </lineage>
</organism>
<dbReference type="Proteomes" id="UP000278351">
    <property type="component" value="Unassembled WGS sequence"/>
</dbReference>
<dbReference type="InterPro" id="IPR006015">
    <property type="entry name" value="Universal_stress_UspA"/>
</dbReference>
<sequence length="293" mass="31959">MYDDGIIISAISLKRIMKSLLILTDFSEAAFRAAEYACGIAPLLQVDRFILYHAYQTYVGGTEIPIIEDSHEVYLASMESLGLQHDRLSTLAGPGVKIEMMAREGLLTDTIAAYAEQENIAAIVMGVSGKSGLEALLLGSVTAEILKTSTVPVLVVPGDALVGRPVKTVVFATDLKDVNHLSAARLDDFLGAFKAQLYIVNVGGETDEKYRPETFEAITDLHRLLEKYNPTFGYISRDDVVDGILSYAKERQASMIISVPKKHGGFSALFHKSISKKLAYNSNVPLLFLPGLE</sequence>
<keyword evidence="4" id="KW-1185">Reference proteome</keyword>
<gene>
    <name evidence="3" type="ORF">EGT74_04490</name>
</gene>
<dbReference type="CDD" id="cd00293">
    <property type="entry name" value="USP-like"/>
    <property type="match status" value="1"/>
</dbReference>
<dbReference type="PANTHER" id="PTHR46268:SF6">
    <property type="entry name" value="UNIVERSAL STRESS PROTEIN UP12"/>
    <property type="match status" value="1"/>
</dbReference>
<dbReference type="Gene3D" id="3.40.50.12370">
    <property type="match status" value="1"/>
</dbReference>
<name>A0A3N4Q0U4_9BACT</name>
<dbReference type="AlphaFoldDB" id="A0A3N4Q0U4"/>
<feature type="domain" description="UspA" evidence="2">
    <location>
        <begin position="167"/>
        <end position="288"/>
    </location>
</feature>